<evidence type="ECO:0000313" key="1">
    <source>
        <dbReference type="EMBL" id="KAI4367235.1"/>
    </source>
</evidence>
<organism evidence="1 2">
    <name type="scientific">Melastoma candidum</name>
    <dbReference type="NCBI Taxonomy" id="119954"/>
    <lineage>
        <taxon>Eukaryota</taxon>
        <taxon>Viridiplantae</taxon>
        <taxon>Streptophyta</taxon>
        <taxon>Embryophyta</taxon>
        <taxon>Tracheophyta</taxon>
        <taxon>Spermatophyta</taxon>
        <taxon>Magnoliopsida</taxon>
        <taxon>eudicotyledons</taxon>
        <taxon>Gunneridae</taxon>
        <taxon>Pentapetalae</taxon>
        <taxon>rosids</taxon>
        <taxon>malvids</taxon>
        <taxon>Myrtales</taxon>
        <taxon>Melastomataceae</taxon>
        <taxon>Melastomatoideae</taxon>
        <taxon>Melastomateae</taxon>
        <taxon>Melastoma</taxon>
    </lineage>
</organism>
<comment type="caution">
    <text evidence="1">The sequence shown here is derived from an EMBL/GenBank/DDBJ whole genome shotgun (WGS) entry which is preliminary data.</text>
</comment>
<proteinExistence type="predicted"/>
<protein>
    <submittedName>
        <fullName evidence="1">Uncharacterized protein</fullName>
    </submittedName>
</protein>
<gene>
    <name evidence="1" type="ORF">MLD38_022997</name>
</gene>
<accession>A0ACB9QPJ8</accession>
<evidence type="ECO:0000313" key="2">
    <source>
        <dbReference type="Proteomes" id="UP001057402"/>
    </source>
</evidence>
<dbReference type="EMBL" id="CM042885">
    <property type="protein sequence ID" value="KAI4367235.1"/>
    <property type="molecule type" value="Genomic_DNA"/>
</dbReference>
<name>A0ACB9QPJ8_9MYRT</name>
<keyword evidence="2" id="KW-1185">Reference proteome</keyword>
<reference evidence="2" key="1">
    <citation type="journal article" date="2023" name="Front. Plant Sci.">
        <title>Chromosomal-level genome assembly of Melastoma candidum provides insights into trichome evolution.</title>
        <authorList>
            <person name="Zhong Y."/>
            <person name="Wu W."/>
            <person name="Sun C."/>
            <person name="Zou P."/>
            <person name="Liu Y."/>
            <person name="Dai S."/>
            <person name="Zhou R."/>
        </authorList>
    </citation>
    <scope>NUCLEOTIDE SEQUENCE [LARGE SCALE GENOMIC DNA]</scope>
</reference>
<dbReference type="Proteomes" id="UP001057402">
    <property type="component" value="Chromosome 6"/>
</dbReference>
<sequence>MSAAATATTYRFPCPAPLPSSSFLRQADRHTAWNLCGSVALRPAIRPLPLVQAGSRADDSAPSGMSLEKALMLLGVPETASFDEIISAKNSVLDAYKDDEGAVARVEAAYDMLLMRSLKKRQAGKVISSSVRYADVEPVGTSGIRSIPHWLQSGVKNSPLTMRALSARGLGLQVGIFGALIVLTYVNGASAPSSVVPYPGVDLPALILAGSFGASLYFMTKGDIKLGKATIITIGALVAGAAVGSAVESWLQVDAVPFMGLQSPAAVVSEFILFSQLLASLYLR</sequence>